<keyword evidence="5" id="KW-1185">Reference proteome</keyword>
<feature type="compositionally biased region" description="Low complexity" evidence="2">
    <location>
        <begin position="136"/>
        <end position="196"/>
    </location>
</feature>
<feature type="region of interest" description="Disordered" evidence="2">
    <location>
        <begin position="124"/>
        <end position="202"/>
    </location>
</feature>
<keyword evidence="1" id="KW-1015">Disulfide bond</keyword>
<name>A0ABR1DB89_NECAM</name>
<evidence type="ECO:0000256" key="1">
    <source>
        <dbReference type="PROSITE-ProRule" id="PRU00076"/>
    </source>
</evidence>
<feature type="disulfide bond" evidence="1">
    <location>
        <begin position="450"/>
        <end position="459"/>
    </location>
</feature>
<sequence>MENDLKEELNRRMRAAWAAFAAVREATDQLTDHDLRAHLFDSTVLPALCYAAETGMSRLRDPAEYVSKAKHRWAGHIMRRIDDRWTKSTLEWIPRDAKRPRGRPPTRWSDVFAARMDQLRAQLDTAQGPRQPSSPPTESTSSTPPAEASSPSTESSSSTPPAEASSPSTESSSSTPPAEASSPSTESSSSTPPAEALTTVNVSNDRTAINGKLLLQKSLALSNKINSLTNQIYSLEAAINSTNSPYFTQLNQMREQAIKMNATLATLLENLDVQLKRQTAVDIQVANITRMYACMAASSCVTKKPTTTVPTTTYPLSVCPDVNPPPATSENQTISVNETENVYCTAAFSSVNASIDLYVDVAINGSNAALNIKNAVTGDLIMNFTNSDTGFVETGSKSVVIVYSADRYSSIGFDITYNTVTSDPCSDYPCAAKSGKCMVVPSTGLPYCQCNACYSGQNCSTETDPCTITAKRLCKNKGQICGPNPTVTDYCGYVCLSTTTTQGLGKSIRFIEYTV</sequence>
<reference evidence="4 5" key="1">
    <citation type="submission" date="2023-08" db="EMBL/GenBank/DDBJ databases">
        <title>A Necator americanus chromosomal reference genome.</title>
        <authorList>
            <person name="Ilik V."/>
            <person name="Petrzelkova K.J."/>
            <person name="Pardy F."/>
            <person name="Fuh T."/>
            <person name="Niatou-Singa F.S."/>
            <person name="Gouil Q."/>
            <person name="Baker L."/>
            <person name="Ritchie M.E."/>
            <person name="Jex A.R."/>
            <person name="Gazzola D."/>
            <person name="Li H."/>
            <person name="Toshio Fujiwara R."/>
            <person name="Zhan B."/>
            <person name="Aroian R.V."/>
            <person name="Pafco B."/>
            <person name="Schwarz E.M."/>
        </authorList>
    </citation>
    <scope>NUCLEOTIDE SEQUENCE [LARGE SCALE GENOMIC DNA]</scope>
    <source>
        <strain evidence="4 5">Aroian</strain>
        <tissue evidence="4">Whole animal</tissue>
    </source>
</reference>
<evidence type="ECO:0000259" key="3">
    <source>
        <dbReference type="PROSITE" id="PS50026"/>
    </source>
</evidence>
<dbReference type="EMBL" id="JAVFWL010000004">
    <property type="protein sequence ID" value="KAK6747520.1"/>
    <property type="molecule type" value="Genomic_DNA"/>
</dbReference>
<dbReference type="PROSITE" id="PS50026">
    <property type="entry name" value="EGF_3"/>
    <property type="match status" value="1"/>
</dbReference>
<evidence type="ECO:0000313" key="5">
    <source>
        <dbReference type="Proteomes" id="UP001303046"/>
    </source>
</evidence>
<dbReference type="Gene3D" id="2.10.25.10">
    <property type="entry name" value="Laminin"/>
    <property type="match status" value="1"/>
</dbReference>
<organism evidence="4 5">
    <name type="scientific">Necator americanus</name>
    <name type="common">Human hookworm</name>
    <dbReference type="NCBI Taxonomy" id="51031"/>
    <lineage>
        <taxon>Eukaryota</taxon>
        <taxon>Metazoa</taxon>
        <taxon>Ecdysozoa</taxon>
        <taxon>Nematoda</taxon>
        <taxon>Chromadorea</taxon>
        <taxon>Rhabditida</taxon>
        <taxon>Rhabditina</taxon>
        <taxon>Rhabditomorpha</taxon>
        <taxon>Strongyloidea</taxon>
        <taxon>Ancylostomatidae</taxon>
        <taxon>Bunostominae</taxon>
        <taxon>Necator</taxon>
    </lineage>
</organism>
<dbReference type="Proteomes" id="UP001303046">
    <property type="component" value="Unassembled WGS sequence"/>
</dbReference>
<comment type="caution">
    <text evidence="4">The sequence shown here is derived from an EMBL/GenBank/DDBJ whole genome shotgun (WGS) entry which is preliminary data.</text>
</comment>
<gene>
    <name evidence="4" type="primary">Necator_chrIV.g13907</name>
    <name evidence="4" type="ORF">RB195_000615</name>
</gene>
<comment type="caution">
    <text evidence="1">Lacks conserved residue(s) required for the propagation of feature annotation.</text>
</comment>
<accession>A0ABR1DB89</accession>
<dbReference type="PROSITE" id="PS00022">
    <property type="entry name" value="EGF_1"/>
    <property type="match status" value="1"/>
</dbReference>
<dbReference type="InterPro" id="IPR000742">
    <property type="entry name" value="EGF"/>
</dbReference>
<feature type="domain" description="EGF-like" evidence="3">
    <location>
        <begin position="421"/>
        <end position="460"/>
    </location>
</feature>
<protein>
    <recommendedName>
        <fullName evidence="3">EGF-like domain-containing protein</fullName>
    </recommendedName>
</protein>
<evidence type="ECO:0000313" key="4">
    <source>
        <dbReference type="EMBL" id="KAK6747520.1"/>
    </source>
</evidence>
<evidence type="ECO:0000256" key="2">
    <source>
        <dbReference type="SAM" id="MobiDB-lite"/>
    </source>
</evidence>
<proteinExistence type="predicted"/>
<keyword evidence="1" id="KW-0245">EGF-like domain</keyword>